<evidence type="ECO:0000313" key="2">
    <source>
        <dbReference type="EMBL" id="GKU86732.1"/>
    </source>
</evidence>
<keyword evidence="3" id="KW-1185">Reference proteome</keyword>
<dbReference type="EMBL" id="BPVZ01000001">
    <property type="protein sequence ID" value="GKU86732.1"/>
    <property type="molecule type" value="Genomic_DNA"/>
</dbReference>
<sequence>MIGCHLLINIHFFIDSYVELFPSDSNARTFDELYNALPHAPTSSIEDDLLADNALDNFEPSYTSSSISPVDVAYDVVEPTNELVVSSSSHLTRIKTRSDGSVECYKTRLIDKGFTQEYGIDYEETFALVAHLTSVYSLLIIAVMQRWKLFQMDVENTFLKGDLEEEVYMKPPPKLNHPPNKAFKS</sequence>
<organism evidence="2 3">
    <name type="scientific">Rubroshorea leprosula</name>
    <dbReference type="NCBI Taxonomy" id="152421"/>
    <lineage>
        <taxon>Eukaryota</taxon>
        <taxon>Viridiplantae</taxon>
        <taxon>Streptophyta</taxon>
        <taxon>Embryophyta</taxon>
        <taxon>Tracheophyta</taxon>
        <taxon>Spermatophyta</taxon>
        <taxon>Magnoliopsida</taxon>
        <taxon>eudicotyledons</taxon>
        <taxon>Gunneridae</taxon>
        <taxon>Pentapetalae</taxon>
        <taxon>rosids</taxon>
        <taxon>malvids</taxon>
        <taxon>Malvales</taxon>
        <taxon>Dipterocarpaceae</taxon>
        <taxon>Rubroshorea</taxon>
    </lineage>
</organism>
<reference evidence="2 3" key="1">
    <citation type="journal article" date="2021" name="Commun. Biol.">
        <title>The genome of Shorea leprosula (Dipterocarpaceae) highlights the ecological relevance of drought in aseasonal tropical rainforests.</title>
        <authorList>
            <person name="Ng K.K.S."/>
            <person name="Kobayashi M.J."/>
            <person name="Fawcett J.A."/>
            <person name="Hatakeyama M."/>
            <person name="Paape T."/>
            <person name="Ng C.H."/>
            <person name="Ang C.C."/>
            <person name="Tnah L.H."/>
            <person name="Lee C.T."/>
            <person name="Nishiyama T."/>
            <person name="Sese J."/>
            <person name="O'Brien M.J."/>
            <person name="Copetti D."/>
            <person name="Mohd Noor M.I."/>
            <person name="Ong R.C."/>
            <person name="Putra M."/>
            <person name="Sireger I.Z."/>
            <person name="Indrioko S."/>
            <person name="Kosugi Y."/>
            <person name="Izuno A."/>
            <person name="Isagi Y."/>
            <person name="Lee S.L."/>
            <person name="Shimizu K.K."/>
        </authorList>
    </citation>
    <scope>NUCLEOTIDE SEQUENCE [LARGE SCALE GENOMIC DNA]</scope>
    <source>
        <strain evidence="2">214</strain>
    </source>
</reference>
<proteinExistence type="predicted"/>
<dbReference type="Pfam" id="PF07727">
    <property type="entry name" value="RVT_2"/>
    <property type="match status" value="1"/>
</dbReference>
<evidence type="ECO:0000259" key="1">
    <source>
        <dbReference type="Pfam" id="PF07727"/>
    </source>
</evidence>
<gene>
    <name evidence="2" type="ORF">SLEP1_g1221</name>
</gene>
<feature type="domain" description="Reverse transcriptase Ty1/copia-type" evidence="1">
    <location>
        <begin position="99"/>
        <end position="182"/>
    </location>
</feature>
<comment type="caution">
    <text evidence="2">The sequence shown here is derived from an EMBL/GenBank/DDBJ whole genome shotgun (WGS) entry which is preliminary data.</text>
</comment>
<name>A0AAV5HLW1_9ROSI</name>
<dbReference type="Proteomes" id="UP001054252">
    <property type="component" value="Unassembled WGS sequence"/>
</dbReference>
<protein>
    <recommendedName>
        <fullName evidence="1">Reverse transcriptase Ty1/copia-type domain-containing protein</fullName>
    </recommendedName>
</protein>
<accession>A0AAV5HLW1</accession>
<evidence type="ECO:0000313" key="3">
    <source>
        <dbReference type="Proteomes" id="UP001054252"/>
    </source>
</evidence>
<dbReference type="InterPro" id="IPR013103">
    <property type="entry name" value="RVT_2"/>
</dbReference>
<dbReference type="AlphaFoldDB" id="A0AAV5HLW1"/>